<dbReference type="EMBL" id="MHOV01000024">
    <property type="protein sequence ID" value="OGZ69893.1"/>
    <property type="molecule type" value="Genomic_DNA"/>
</dbReference>
<comment type="caution">
    <text evidence="2">The sequence shown here is derived from an EMBL/GenBank/DDBJ whole genome shotgun (WGS) entry which is preliminary data.</text>
</comment>
<evidence type="ECO:0000256" key="1">
    <source>
        <dbReference type="SAM" id="Phobius"/>
    </source>
</evidence>
<gene>
    <name evidence="2" type="ORF">A3F47_01115</name>
</gene>
<reference evidence="2 3" key="1">
    <citation type="journal article" date="2016" name="Nat. Commun.">
        <title>Thousands of microbial genomes shed light on interconnected biogeochemical processes in an aquifer system.</title>
        <authorList>
            <person name="Anantharaman K."/>
            <person name="Brown C.T."/>
            <person name="Hug L.A."/>
            <person name="Sharon I."/>
            <person name="Castelle C.J."/>
            <person name="Probst A.J."/>
            <person name="Thomas B.C."/>
            <person name="Singh A."/>
            <person name="Wilkins M.J."/>
            <person name="Karaoz U."/>
            <person name="Brodie E.L."/>
            <person name="Williams K.H."/>
            <person name="Hubbard S.S."/>
            <person name="Banfield J.F."/>
        </authorList>
    </citation>
    <scope>NUCLEOTIDE SEQUENCE [LARGE SCALE GENOMIC DNA]</scope>
</reference>
<sequence length="122" mass="13906">MGSHKKHLVYFVLIAIVILSIVALVFSYFFQAQKIAELQKQVAAQKTNTKVVNFLNLFIDKVLKTDKEVSFEDRLKLENAIRDINDPELLAKWEQFTGGTNEAEIQKGVKDLLEALAHKIAY</sequence>
<keyword evidence="1" id="KW-0472">Membrane</keyword>
<keyword evidence="1" id="KW-0812">Transmembrane</keyword>
<evidence type="ECO:0000313" key="2">
    <source>
        <dbReference type="EMBL" id="OGZ69893.1"/>
    </source>
</evidence>
<accession>A0A1G2I543</accession>
<dbReference type="AlphaFoldDB" id="A0A1G2I543"/>
<keyword evidence="1" id="KW-1133">Transmembrane helix</keyword>
<evidence type="ECO:0000313" key="3">
    <source>
        <dbReference type="Proteomes" id="UP000179214"/>
    </source>
</evidence>
<name>A0A1G2I543_9BACT</name>
<proteinExistence type="predicted"/>
<protein>
    <submittedName>
        <fullName evidence="2">Uncharacterized protein</fullName>
    </submittedName>
</protein>
<dbReference type="Proteomes" id="UP000179214">
    <property type="component" value="Unassembled WGS sequence"/>
</dbReference>
<feature type="transmembrane region" description="Helical" evidence="1">
    <location>
        <begin position="7"/>
        <end position="30"/>
    </location>
</feature>
<organism evidence="2 3">
    <name type="scientific">Candidatus Staskawiczbacteria bacterium RIFCSPHIGHO2_12_FULL_38_11</name>
    <dbReference type="NCBI Taxonomy" id="1802209"/>
    <lineage>
        <taxon>Bacteria</taxon>
        <taxon>Candidatus Staskawicziibacteriota</taxon>
    </lineage>
</organism>